<keyword evidence="8" id="KW-1185">Reference proteome</keyword>
<comment type="cofactor">
    <cofactor evidence="1 6">
        <name>Mg(2+)</name>
        <dbReference type="ChEBI" id="CHEBI:18420"/>
    </cofactor>
</comment>
<accession>A0A2R6P5F5</accession>
<dbReference type="STRING" id="98765.A0A2R6P5F5"/>
<reference evidence="7 8" key="1">
    <citation type="submission" date="2018-02" db="EMBL/GenBank/DDBJ databases">
        <title>Genome sequence of the basidiomycete white-rot fungus Phlebia centrifuga.</title>
        <authorList>
            <person name="Granchi Z."/>
            <person name="Peng M."/>
            <person name="de Vries R.P."/>
            <person name="Hilden K."/>
            <person name="Makela M.R."/>
            <person name="Grigoriev I."/>
            <person name="Riley R."/>
        </authorList>
    </citation>
    <scope>NUCLEOTIDE SEQUENCE [LARGE SCALE GENOMIC DNA]</scope>
    <source>
        <strain evidence="7 8">FBCC195</strain>
    </source>
</reference>
<sequence>MSTANIGSIAPFPPLPGQPYPPARNHPRWKELYRLHDEWMMKYWPFSSENKRARVPFNNLAGFSTWCAPAADFDRMVWGARIAGVFFMADDYVDSGKMLDRIPGFKKAATGNGPLHKNDRAERCHDVVFRAIQATCHPRTFKQLTECTHEWWDSNIHEPFQNLDQYLAVRRVNIAMYFANAYFRYTLNINLTDEQVKHPLMREAEGIISGTTLYPKRLRSTFAHESISDHVGLTNDLFSYAKERLTSSDDTNVIRILQDHEGLTYTQAIDVIKQKIRQKEQDFISAGIAVLQHPELGKDPEVYRWIASLPYCMGGNIAWSQEVRFFPLVHSIDPLDRAIIQTGRYNIGDAPGGVPFPSLEYALEVTPADELVDDSEETALRDNVFNVEDIPAPDFSLDVDPIDDPDAQGHMDSTVFSGPDADKYVPSPELFNVGILAMIVESGPDMTYHSNGAIVRAGWSQ</sequence>
<evidence type="ECO:0000313" key="8">
    <source>
        <dbReference type="Proteomes" id="UP000186601"/>
    </source>
</evidence>
<dbReference type="SFLD" id="SFLDG01020">
    <property type="entry name" value="Terpene_Cyclase_Like_2"/>
    <property type="match status" value="1"/>
</dbReference>
<dbReference type="PANTHER" id="PTHR35201">
    <property type="entry name" value="TERPENE SYNTHASE"/>
    <property type="match status" value="1"/>
</dbReference>
<keyword evidence="5 6" id="KW-0456">Lyase</keyword>
<dbReference type="SMR" id="A0A2R6P5F5"/>
<dbReference type="PANTHER" id="PTHR35201:SF4">
    <property type="entry name" value="BETA-PINACENE SYNTHASE-RELATED"/>
    <property type="match status" value="1"/>
</dbReference>
<gene>
    <name evidence="7" type="ORF">PHLCEN_2v5363</name>
</gene>
<dbReference type="AlphaFoldDB" id="A0A2R6P5F5"/>
<dbReference type="SFLD" id="SFLDS00005">
    <property type="entry name" value="Isoprenoid_Synthase_Type_I"/>
    <property type="match status" value="1"/>
</dbReference>
<dbReference type="InterPro" id="IPR034686">
    <property type="entry name" value="Terpene_cyclase-like_2"/>
</dbReference>
<evidence type="ECO:0000256" key="1">
    <source>
        <dbReference type="ARBA" id="ARBA00001946"/>
    </source>
</evidence>
<evidence type="ECO:0000256" key="4">
    <source>
        <dbReference type="ARBA" id="ARBA00022842"/>
    </source>
</evidence>
<dbReference type="GO" id="GO:0008299">
    <property type="term" value="P:isoprenoid biosynthetic process"/>
    <property type="evidence" value="ECO:0007669"/>
    <property type="project" value="UniProtKB-ARBA"/>
</dbReference>
<keyword evidence="4 6" id="KW-0460">Magnesium</keyword>
<dbReference type="Gene3D" id="1.10.600.10">
    <property type="entry name" value="Farnesyl Diphosphate Synthase"/>
    <property type="match status" value="1"/>
</dbReference>
<dbReference type="GO" id="GO:0046872">
    <property type="term" value="F:metal ion binding"/>
    <property type="evidence" value="ECO:0007669"/>
    <property type="project" value="UniProtKB-KW"/>
</dbReference>
<comment type="similarity">
    <text evidence="2 6">Belongs to the terpene synthase family.</text>
</comment>
<evidence type="ECO:0000256" key="2">
    <source>
        <dbReference type="ARBA" id="ARBA00006333"/>
    </source>
</evidence>
<dbReference type="EMBL" id="MLYV02000528">
    <property type="protein sequence ID" value="PSR85634.1"/>
    <property type="molecule type" value="Genomic_DNA"/>
</dbReference>
<dbReference type="OrthoDB" id="3349471at2759"/>
<evidence type="ECO:0000256" key="5">
    <source>
        <dbReference type="ARBA" id="ARBA00023239"/>
    </source>
</evidence>
<protein>
    <recommendedName>
        <fullName evidence="6">Terpene synthase</fullName>
        <ecNumber evidence="6">4.2.3.-</ecNumber>
    </recommendedName>
</protein>
<keyword evidence="3 6" id="KW-0479">Metal-binding</keyword>
<dbReference type="Pfam" id="PF19086">
    <property type="entry name" value="Terpene_syn_C_2"/>
    <property type="match status" value="2"/>
</dbReference>
<name>A0A2R6P5F5_9APHY</name>
<comment type="caution">
    <text evidence="7">The sequence shown here is derived from an EMBL/GenBank/DDBJ whole genome shotgun (WGS) entry which is preliminary data.</text>
</comment>
<dbReference type="EC" id="4.2.3.-" evidence="6"/>
<dbReference type="Proteomes" id="UP000186601">
    <property type="component" value="Unassembled WGS sequence"/>
</dbReference>
<evidence type="ECO:0000256" key="6">
    <source>
        <dbReference type="RuleBase" id="RU366034"/>
    </source>
</evidence>
<dbReference type="SUPFAM" id="SSF48576">
    <property type="entry name" value="Terpenoid synthases"/>
    <property type="match status" value="1"/>
</dbReference>
<evidence type="ECO:0000256" key="3">
    <source>
        <dbReference type="ARBA" id="ARBA00022723"/>
    </source>
</evidence>
<dbReference type="InterPro" id="IPR008949">
    <property type="entry name" value="Isoprenoid_synthase_dom_sf"/>
</dbReference>
<proteinExistence type="inferred from homology"/>
<evidence type="ECO:0000313" key="7">
    <source>
        <dbReference type="EMBL" id="PSR85634.1"/>
    </source>
</evidence>
<organism evidence="7 8">
    <name type="scientific">Hermanssonia centrifuga</name>
    <dbReference type="NCBI Taxonomy" id="98765"/>
    <lineage>
        <taxon>Eukaryota</taxon>
        <taxon>Fungi</taxon>
        <taxon>Dikarya</taxon>
        <taxon>Basidiomycota</taxon>
        <taxon>Agaricomycotina</taxon>
        <taxon>Agaricomycetes</taxon>
        <taxon>Polyporales</taxon>
        <taxon>Meruliaceae</taxon>
        <taxon>Hermanssonia</taxon>
    </lineage>
</organism>
<dbReference type="GO" id="GO:0010333">
    <property type="term" value="F:terpene synthase activity"/>
    <property type="evidence" value="ECO:0007669"/>
    <property type="project" value="InterPro"/>
</dbReference>